<feature type="compositionally biased region" description="Polar residues" evidence="1">
    <location>
        <begin position="28"/>
        <end position="39"/>
    </location>
</feature>
<name>A0ABQ9G5X4_9NEOP</name>
<evidence type="ECO:0000313" key="3">
    <source>
        <dbReference type="Proteomes" id="UP001159363"/>
    </source>
</evidence>
<feature type="region of interest" description="Disordered" evidence="1">
    <location>
        <begin position="1"/>
        <end position="70"/>
    </location>
</feature>
<protein>
    <submittedName>
        <fullName evidence="2">Uncharacterized protein</fullName>
    </submittedName>
</protein>
<feature type="compositionally biased region" description="Basic and acidic residues" evidence="1">
    <location>
        <begin position="8"/>
        <end position="26"/>
    </location>
</feature>
<dbReference type="EMBL" id="JARBHB010000015">
    <property type="protein sequence ID" value="KAJ8867860.1"/>
    <property type="molecule type" value="Genomic_DNA"/>
</dbReference>
<evidence type="ECO:0000256" key="1">
    <source>
        <dbReference type="SAM" id="MobiDB-lite"/>
    </source>
</evidence>
<reference evidence="2 3" key="1">
    <citation type="submission" date="2023-02" db="EMBL/GenBank/DDBJ databases">
        <title>LHISI_Scaffold_Assembly.</title>
        <authorList>
            <person name="Stuart O.P."/>
            <person name="Cleave R."/>
            <person name="Magrath M.J.L."/>
            <person name="Mikheyev A.S."/>
        </authorList>
    </citation>
    <scope>NUCLEOTIDE SEQUENCE [LARGE SCALE GENOMIC DNA]</scope>
    <source>
        <strain evidence="2">Daus_M_001</strain>
        <tissue evidence="2">Leg muscle</tissue>
    </source>
</reference>
<keyword evidence="3" id="KW-1185">Reference proteome</keyword>
<accession>A0ABQ9G5X4</accession>
<organism evidence="2 3">
    <name type="scientific">Dryococelus australis</name>
    <dbReference type="NCBI Taxonomy" id="614101"/>
    <lineage>
        <taxon>Eukaryota</taxon>
        <taxon>Metazoa</taxon>
        <taxon>Ecdysozoa</taxon>
        <taxon>Arthropoda</taxon>
        <taxon>Hexapoda</taxon>
        <taxon>Insecta</taxon>
        <taxon>Pterygota</taxon>
        <taxon>Neoptera</taxon>
        <taxon>Polyneoptera</taxon>
        <taxon>Phasmatodea</taxon>
        <taxon>Verophasmatodea</taxon>
        <taxon>Anareolatae</taxon>
        <taxon>Phasmatidae</taxon>
        <taxon>Eurycanthinae</taxon>
        <taxon>Dryococelus</taxon>
    </lineage>
</organism>
<gene>
    <name evidence="2" type="ORF">PR048_031665</name>
</gene>
<sequence length="159" mass="17474">MRVIEVSAEQRRNERAGETDDPEKSRRPTASSGTIPTSENSERPGRGLNPGRLGVLRTNRDGDSSGNTDVLDTYKYMDETAPPTPAELRHCQRKIGTPLANQLLVTSLQPAAQPVGYILQHAIANQKQAPLPEPRSANQRASALTSEEPLCRYRMVTVK</sequence>
<proteinExistence type="predicted"/>
<dbReference type="Proteomes" id="UP001159363">
    <property type="component" value="Chromosome 14"/>
</dbReference>
<comment type="caution">
    <text evidence="2">The sequence shown here is derived from an EMBL/GenBank/DDBJ whole genome shotgun (WGS) entry which is preliminary data.</text>
</comment>
<feature type="compositionally biased region" description="Low complexity" evidence="1">
    <location>
        <begin position="46"/>
        <end position="57"/>
    </location>
</feature>
<evidence type="ECO:0000313" key="2">
    <source>
        <dbReference type="EMBL" id="KAJ8867860.1"/>
    </source>
</evidence>